<dbReference type="PANTHER" id="PTHR33437:SF2">
    <property type="entry name" value="OS06G0361200 PROTEIN"/>
    <property type="match status" value="1"/>
</dbReference>
<comment type="caution">
    <text evidence="1">The sequence shown here is derived from an EMBL/GenBank/DDBJ whole genome shotgun (WGS) entry which is preliminary data.</text>
</comment>
<gene>
    <name evidence="1" type="ORF">Scaly_1650200</name>
</gene>
<reference evidence="1" key="2">
    <citation type="journal article" date="2024" name="Plant">
        <title>Genomic evolution and insights into agronomic trait innovations of Sesamum species.</title>
        <authorList>
            <person name="Miao H."/>
            <person name="Wang L."/>
            <person name="Qu L."/>
            <person name="Liu H."/>
            <person name="Sun Y."/>
            <person name="Le M."/>
            <person name="Wang Q."/>
            <person name="Wei S."/>
            <person name="Zheng Y."/>
            <person name="Lin W."/>
            <person name="Duan Y."/>
            <person name="Cao H."/>
            <person name="Xiong S."/>
            <person name="Wang X."/>
            <person name="Wei L."/>
            <person name="Li C."/>
            <person name="Ma Q."/>
            <person name="Ju M."/>
            <person name="Zhao R."/>
            <person name="Li G."/>
            <person name="Mu C."/>
            <person name="Tian Q."/>
            <person name="Mei H."/>
            <person name="Zhang T."/>
            <person name="Gao T."/>
            <person name="Zhang H."/>
        </authorList>
    </citation>
    <scope>NUCLEOTIDE SEQUENCE</scope>
    <source>
        <strain evidence="1">KEN8</strain>
    </source>
</reference>
<protein>
    <submittedName>
        <fullName evidence="1">Uncharacterized protein</fullName>
    </submittedName>
</protein>
<sequence length="130" mass="15570">MTMNIAPFKLKSTTKDSDAPKNIIPYEKPQRKLTLKEMQAIKYLFLDYEVYEIFDDLLETNLIDLLEMKRPEKAERKNDPKYYKYHRLVRHAIQDCFVFKDKIMQLVHQVRLQALIPLVSLIQDLDLEIL</sequence>
<dbReference type="EMBL" id="JACGWM010000009">
    <property type="protein sequence ID" value="KAL0352615.1"/>
    <property type="molecule type" value="Genomic_DNA"/>
</dbReference>
<dbReference type="PANTHER" id="PTHR33437">
    <property type="entry name" value="OS06G0361200 PROTEIN"/>
    <property type="match status" value="1"/>
</dbReference>
<evidence type="ECO:0000313" key="1">
    <source>
        <dbReference type="EMBL" id="KAL0352615.1"/>
    </source>
</evidence>
<proteinExistence type="predicted"/>
<reference evidence="1" key="1">
    <citation type="submission" date="2020-06" db="EMBL/GenBank/DDBJ databases">
        <authorList>
            <person name="Li T."/>
            <person name="Hu X."/>
            <person name="Zhang T."/>
            <person name="Song X."/>
            <person name="Zhang H."/>
            <person name="Dai N."/>
            <person name="Sheng W."/>
            <person name="Hou X."/>
            <person name="Wei L."/>
        </authorList>
    </citation>
    <scope>NUCLEOTIDE SEQUENCE</scope>
    <source>
        <strain evidence="1">KEN8</strain>
        <tissue evidence="1">Leaf</tissue>
    </source>
</reference>
<name>A0AAW2PBS4_9LAMI</name>
<accession>A0AAW2PBS4</accession>
<organism evidence="1">
    <name type="scientific">Sesamum calycinum</name>
    <dbReference type="NCBI Taxonomy" id="2727403"/>
    <lineage>
        <taxon>Eukaryota</taxon>
        <taxon>Viridiplantae</taxon>
        <taxon>Streptophyta</taxon>
        <taxon>Embryophyta</taxon>
        <taxon>Tracheophyta</taxon>
        <taxon>Spermatophyta</taxon>
        <taxon>Magnoliopsida</taxon>
        <taxon>eudicotyledons</taxon>
        <taxon>Gunneridae</taxon>
        <taxon>Pentapetalae</taxon>
        <taxon>asterids</taxon>
        <taxon>lamiids</taxon>
        <taxon>Lamiales</taxon>
        <taxon>Pedaliaceae</taxon>
        <taxon>Sesamum</taxon>
    </lineage>
</organism>
<dbReference type="AlphaFoldDB" id="A0AAW2PBS4"/>